<dbReference type="Proteomes" id="UP000799538">
    <property type="component" value="Unassembled WGS sequence"/>
</dbReference>
<feature type="region of interest" description="Disordered" evidence="1">
    <location>
        <begin position="49"/>
        <end position="133"/>
    </location>
</feature>
<keyword evidence="4" id="KW-1185">Reference proteome</keyword>
<name>A0A6A6GI81_9PEZI</name>
<dbReference type="CDD" id="cd09917">
    <property type="entry name" value="F-box_SF"/>
    <property type="match status" value="1"/>
</dbReference>
<protein>
    <recommendedName>
        <fullName evidence="2">F-box domain-containing protein</fullName>
    </recommendedName>
</protein>
<dbReference type="EMBL" id="ML992504">
    <property type="protein sequence ID" value="KAF2225347.1"/>
    <property type="molecule type" value="Genomic_DNA"/>
</dbReference>
<dbReference type="InterPro" id="IPR036047">
    <property type="entry name" value="F-box-like_dom_sf"/>
</dbReference>
<feature type="compositionally biased region" description="Acidic residues" evidence="1">
    <location>
        <begin position="60"/>
        <end position="78"/>
    </location>
</feature>
<evidence type="ECO:0000259" key="2">
    <source>
        <dbReference type="PROSITE" id="PS50181"/>
    </source>
</evidence>
<proteinExistence type="predicted"/>
<accession>A0A6A6GI81</accession>
<dbReference type="Pfam" id="PF00646">
    <property type="entry name" value="F-box"/>
    <property type="match status" value="1"/>
</dbReference>
<feature type="domain" description="F-box" evidence="2">
    <location>
        <begin position="186"/>
        <end position="236"/>
    </location>
</feature>
<dbReference type="OrthoDB" id="3649172at2759"/>
<dbReference type="PROSITE" id="PS50181">
    <property type="entry name" value="FBOX"/>
    <property type="match status" value="1"/>
</dbReference>
<organism evidence="3 4">
    <name type="scientific">Elsinoe ampelina</name>
    <dbReference type="NCBI Taxonomy" id="302913"/>
    <lineage>
        <taxon>Eukaryota</taxon>
        <taxon>Fungi</taxon>
        <taxon>Dikarya</taxon>
        <taxon>Ascomycota</taxon>
        <taxon>Pezizomycotina</taxon>
        <taxon>Dothideomycetes</taxon>
        <taxon>Dothideomycetidae</taxon>
        <taxon>Myriangiales</taxon>
        <taxon>Elsinoaceae</taxon>
        <taxon>Elsinoe</taxon>
    </lineage>
</organism>
<evidence type="ECO:0000256" key="1">
    <source>
        <dbReference type="SAM" id="MobiDB-lite"/>
    </source>
</evidence>
<gene>
    <name evidence="3" type="ORF">BDZ85DRAFT_92011</name>
</gene>
<evidence type="ECO:0000313" key="4">
    <source>
        <dbReference type="Proteomes" id="UP000799538"/>
    </source>
</evidence>
<dbReference type="InterPro" id="IPR001810">
    <property type="entry name" value="F-box_dom"/>
</dbReference>
<dbReference type="AlphaFoldDB" id="A0A6A6GI81"/>
<reference evidence="4" key="1">
    <citation type="journal article" date="2020" name="Stud. Mycol.">
        <title>101 Dothideomycetes genomes: A test case for predicting lifestyles and emergence of pathogens.</title>
        <authorList>
            <person name="Haridas S."/>
            <person name="Albert R."/>
            <person name="Binder M."/>
            <person name="Bloem J."/>
            <person name="LaButti K."/>
            <person name="Salamov A."/>
            <person name="Andreopoulos B."/>
            <person name="Baker S."/>
            <person name="Barry K."/>
            <person name="Bills G."/>
            <person name="Bluhm B."/>
            <person name="Cannon C."/>
            <person name="Castanera R."/>
            <person name="Culley D."/>
            <person name="Daum C."/>
            <person name="Ezra D."/>
            <person name="Gonzalez J."/>
            <person name="Henrissat B."/>
            <person name="Kuo A."/>
            <person name="Liang C."/>
            <person name="Lipzen A."/>
            <person name="Lutzoni F."/>
            <person name="Magnuson J."/>
            <person name="Mondo S."/>
            <person name="Nolan M."/>
            <person name="Ohm R."/>
            <person name="Pangilinan J."/>
            <person name="Park H.-J."/>
            <person name="Ramirez L."/>
            <person name="Alfaro M."/>
            <person name="Sun H."/>
            <person name="Tritt A."/>
            <person name="Yoshinaga Y."/>
            <person name="Zwiers L.-H."/>
            <person name="Turgeon B."/>
            <person name="Goodwin S."/>
            <person name="Spatafora J."/>
            <person name="Crous P."/>
            <person name="Grigoriev I."/>
        </authorList>
    </citation>
    <scope>NUCLEOTIDE SEQUENCE [LARGE SCALE GENOMIC DNA]</scope>
    <source>
        <strain evidence="4">CECT 20119</strain>
    </source>
</reference>
<sequence length="531" mass="60163">MCDMATSINSRTGAPLYSNHLYGSGSSTRHLTADEILAYDLRDHLDSDASTTSLANPDDGFPDEESSVSEDSVLDEDAPPPKDTGLRQDYPWLFPNKKRPLVSDDEDGPPVKRSVHKQVRQRPPVGAGSSSTMATGSIASNKLSDEQILDLLSWVPHEVRSYPDVPKEDIKKCKVLWVDGEASSDMGMLDRLPPEIMDMVVTKLDPASLFRLHQTCRRANLMVHRLPNIEKMFKELLWLVSGLRAVGCRRKVKFLQAGEAMMNGRCSRCRRSFGQWVFLPTLERACFKCISIKKDFRLINAETLRKAFNFTAGDLRQIGFYLTVPCRWQRDTYTSLDRFKERKLIPLQAAKKMALSKGKTMKQYHQAFIDQIPFRMKSMTDHQIQIALMCHSHGSTEGSLLNYESHHDDFRGLASWPLPTVTNDGSLDYGYYCFGCILFRLTGGRAAGHDDRYDDAMSEMKHTVCRSRDRFLRHVEKCEVAQLIIEGLEKGTITPTPGRNRTRERKLAPSAMHWEEVEESLIGDLPGMNHG</sequence>
<evidence type="ECO:0000313" key="3">
    <source>
        <dbReference type="EMBL" id="KAF2225347.1"/>
    </source>
</evidence>
<dbReference type="SUPFAM" id="SSF81383">
    <property type="entry name" value="F-box domain"/>
    <property type="match status" value="1"/>
</dbReference>